<dbReference type="GO" id="GO:0016020">
    <property type="term" value="C:membrane"/>
    <property type="evidence" value="ECO:0007669"/>
    <property type="project" value="UniProtKB-SubCell"/>
</dbReference>
<evidence type="ECO:0000256" key="5">
    <source>
        <dbReference type="ARBA" id="ARBA00023136"/>
    </source>
</evidence>
<feature type="transmembrane region" description="Helical" evidence="6">
    <location>
        <begin position="272"/>
        <end position="288"/>
    </location>
</feature>
<feature type="transmembrane region" description="Helical" evidence="6">
    <location>
        <begin position="308"/>
        <end position="339"/>
    </location>
</feature>
<feature type="transmembrane region" description="Helical" evidence="6">
    <location>
        <begin position="12"/>
        <end position="43"/>
    </location>
</feature>
<keyword evidence="3 6" id="KW-0812">Transmembrane</keyword>
<dbReference type="PANTHER" id="PTHR21716:SF64">
    <property type="entry name" value="AI-2 TRANSPORT PROTEIN TQSA"/>
    <property type="match status" value="1"/>
</dbReference>
<evidence type="ECO:0000256" key="6">
    <source>
        <dbReference type="SAM" id="Phobius"/>
    </source>
</evidence>
<comment type="caution">
    <text evidence="7">The sequence shown here is derived from an EMBL/GenBank/DDBJ whole genome shotgun (WGS) entry which is preliminary data.</text>
</comment>
<dbReference type="EMBL" id="VYQE01000001">
    <property type="protein sequence ID" value="KAA9009908.1"/>
    <property type="molecule type" value="Genomic_DNA"/>
</dbReference>
<evidence type="ECO:0000256" key="3">
    <source>
        <dbReference type="ARBA" id="ARBA00022692"/>
    </source>
</evidence>
<dbReference type="PANTHER" id="PTHR21716">
    <property type="entry name" value="TRANSMEMBRANE PROTEIN"/>
    <property type="match status" value="1"/>
</dbReference>
<comment type="subcellular location">
    <subcellularLocation>
        <location evidence="1">Membrane</location>
        <topology evidence="1">Multi-pass membrane protein</topology>
    </subcellularLocation>
</comment>
<evidence type="ECO:0000256" key="4">
    <source>
        <dbReference type="ARBA" id="ARBA00022989"/>
    </source>
</evidence>
<dbReference type="Proteomes" id="UP000326554">
    <property type="component" value="Unassembled WGS sequence"/>
</dbReference>
<accession>A0A5J5GQS3</accession>
<feature type="transmembrane region" description="Helical" evidence="6">
    <location>
        <begin position="151"/>
        <end position="173"/>
    </location>
</feature>
<dbReference type="RefSeq" id="WP_150443393.1">
    <property type="nucleotide sequence ID" value="NZ_VYQE01000001.1"/>
</dbReference>
<evidence type="ECO:0000313" key="8">
    <source>
        <dbReference type="Proteomes" id="UP000326554"/>
    </source>
</evidence>
<keyword evidence="8" id="KW-1185">Reference proteome</keyword>
<comment type="similarity">
    <text evidence="2">Belongs to the autoinducer-2 exporter (AI-2E) (TC 2.A.86) family.</text>
</comment>
<protein>
    <submittedName>
        <fullName evidence="7">AI-2E family transporter</fullName>
    </submittedName>
</protein>
<dbReference type="InterPro" id="IPR002549">
    <property type="entry name" value="AI-2E-like"/>
</dbReference>
<evidence type="ECO:0000256" key="2">
    <source>
        <dbReference type="ARBA" id="ARBA00009773"/>
    </source>
</evidence>
<proteinExistence type="inferred from homology"/>
<keyword evidence="4 6" id="KW-1133">Transmembrane helix</keyword>
<dbReference type="AlphaFoldDB" id="A0A5J5GQS3"/>
<name>A0A5J5GQS3_9RHOB</name>
<keyword evidence="5 6" id="KW-0472">Membrane</keyword>
<sequence>MALPVREQAKYWGIALAVFVLILWFLGDVLTPFVLAGAIAYLLDPIADWFEARGLNRGLSVAIISVIAVLLFALLLLLVIPTLIGQAEGLFAFFADLVDRAPLLADQAGTWIDARFGITIDEQAVREQLIAVGEFVRDRSGQLATGVLSSAASLVNVVVLFVLVPVITVYLLVDWDRMVARIDDLLPREHAPTIRRIFAEIDQTLASFIRGQGTVCLILGTFYAIALGIMQLNFGIVIGAFAGFVSFIPYVGAILGGLLAIGVALVQFWGDWWWIVGVALVFQVGQVVEGNILTPNLVGSSVGLHPVWLILALAVFGALFGFIGLLIAVPVAAVIGVVARFGVTQYRHSELYRGPDGAP</sequence>
<gene>
    <name evidence="7" type="ORF">F3S47_01170</name>
</gene>
<feature type="transmembrane region" description="Helical" evidence="6">
    <location>
        <begin position="247"/>
        <end position="265"/>
    </location>
</feature>
<dbReference type="GO" id="GO:0055085">
    <property type="term" value="P:transmembrane transport"/>
    <property type="evidence" value="ECO:0007669"/>
    <property type="project" value="TreeGrafter"/>
</dbReference>
<dbReference type="Pfam" id="PF01594">
    <property type="entry name" value="AI-2E_transport"/>
    <property type="match status" value="1"/>
</dbReference>
<organism evidence="7 8">
    <name type="scientific">Histidinibacterium aquaticum</name>
    <dbReference type="NCBI Taxonomy" id="2613962"/>
    <lineage>
        <taxon>Bacteria</taxon>
        <taxon>Pseudomonadati</taxon>
        <taxon>Pseudomonadota</taxon>
        <taxon>Alphaproteobacteria</taxon>
        <taxon>Rhodobacterales</taxon>
        <taxon>Paracoccaceae</taxon>
        <taxon>Histidinibacterium</taxon>
    </lineage>
</organism>
<evidence type="ECO:0000313" key="7">
    <source>
        <dbReference type="EMBL" id="KAA9009908.1"/>
    </source>
</evidence>
<evidence type="ECO:0000256" key="1">
    <source>
        <dbReference type="ARBA" id="ARBA00004141"/>
    </source>
</evidence>
<feature type="transmembrane region" description="Helical" evidence="6">
    <location>
        <begin position="55"/>
        <end position="80"/>
    </location>
</feature>
<feature type="transmembrane region" description="Helical" evidence="6">
    <location>
        <begin position="215"/>
        <end position="241"/>
    </location>
</feature>
<reference evidence="7 8" key="1">
    <citation type="submission" date="2019-09" db="EMBL/GenBank/DDBJ databases">
        <authorList>
            <person name="Park J.-S."/>
            <person name="Choi H.-J."/>
        </authorList>
    </citation>
    <scope>NUCLEOTIDE SEQUENCE [LARGE SCALE GENOMIC DNA]</scope>
    <source>
        <strain evidence="7 8">176SS1-4</strain>
    </source>
</reference>